<keyword evidence="10" id="KW-1185">Reference proteome</keyword>
<dbReference type="InterPro" id="IPR006011">
    <property type="entry name" value="Syntaxin_N"/>
</dbReference>
<dbReference type="PANTHER" id="PTHR19957">
    <property type="entry name" value="SYNTAXIN"/>
    <property type="match status" value="1"/>
</dbReference>
<evidence type="ECO:0000256" key="6">
    <source>
        <dbReference type="ARBA" id="ARBA00023136"/>
    </source>
</evidence>
<protein>
    <submittedName>
        <fullName evidence="9">Syntaxin-1A</fullName>
    </submittedName>
</protein>
<dbReference type="GO" id="GO:0048278">
    <property type="term" value="P:vesicle docking"/>
    <property type="evidence" value="ECO:0007669"/>
    <property type="project" value="TreeGrafter"/>
</dbReference>
<dbReference type="Gene3D" id="1.20.58.70">
    <property type="match status" value="1"/>
</dbReference>
<dbReference type="InterPro" id="IPR000727">
    <property type="entry name" value="T_SNARE_dom"/>
</dbReference>
<comment type="caution">
    <text evidence="9">The sequence shown here is derived from an EMBL/GenBank/DDBJ whole genome shotgun (WGS) entry which is preliminary data.</text>
</comment>
<dbReference type="GO" id="GO:0006836">
    <property type="term" value="P:neurotransmitter transport"/>
    <property type="evidence" value="ECO:0007669"/>
    <property type="project" value="UniProtKB-KW"/>
</dbReference>
<sequence>MIGEDLQKLSGICVIGTFAIGAIPAKGKFAKNFRRAFGNNSICLCCFVIRFDNRLLRNLNGDFHCHWQSRMVVRDRKAEFLDKARKPSAVFKIKSESKYVEDENVKFILNFLKKVEDINNAFEFVTKGIKDVIKIQSAILEFNETDETLFSTYQSIKKELLSISRKISSLSNSFNQEQFPDMPAELHICNTQTVILKRKFSSTISYYYSIQEEYRNTCKAQVKRQAEIAGADVSRLNLDEIIGSKTDIFLQTVLPDYDVTHHFLHEVKKRHENFLKMERTIEDLRDLFFDLALIVQVDYALIDRIDKHSNAVDQLVREGRGSTYRYKTAVKMTKFKKYLIILCFLVCLGIIIVVLITTLIK</sequence>
<proteinExistence type="inferred from homology"/>
<gene>
    <name evidence="9" type="primary">unc-64</name>
    <name evidence="9" type="ORF">AVEN_264923_1</name>
</gene>
<evidence type="ECO:0000256" key="1">
    <source>
        <dbReference type="ARBA" id="ARBA00004211"/>
    </source>
</evidence>
<dbReference type="GO" id="GO:0000149">
    <property type="term" value="F:SNARE binding"/>
    <property type="evidence" value="ECO:0007669"/>
    <property type="project" value="TreeGrafter"/>
</dbReference>
<comment type="similarity">
    <text evidence="2">Belongs to the syntaxin family.</text>
</comment>
<name>A0A4Y2GXW6_ARAVE</name>
<evidence type="ECO:0000256" key="4">
    <source>
        <dbReference type="ARBA" id="ARBA00022775"/>
    </source>
</evidence>
<dbReference type="PANTHER" id="PTHR19957:SF307">
    <property type="entry name" value="PROTEIN SSO1-RELATED"/>
    <property type="match status" value="1"/>
</dbReference>
<dbReference type="Proteomes" id="UP000499080">
    <property type="component" value="Unassembled WGS sequence"/>
</dbReference>
<evidence type="ECO:0000313" key="9">
    <source>
        <dbReference type="EMBL" id="GBM58313.1"/>
    </source>
</evidence>
<feature type="domain" description="T-SNARE coiled-coil homology" evidence="8">
    <location>
        <begin position="264"/>
        <end position="326"/>
    </location>
</feature>
<dbReference type="GO" id="GO:0006906">
    <property type="term" value="P:vesicle fusion"/>
    <property type="evidence" value="ECO:0007669"/>
    <property type="project" value="TreeGrafter"/>
</dbReference>
<dbReference type="GO" id="GO:0031201">
    <property type="term" value="C:SNARE complex"/>
    <property type="evidence" value="ECO:0007669"/>
    <property type="project" value="TreeGrafter"/>
</dbReference>
<dbReference type="GO" id="GO:0005484">
    <property type="term" value="F:SNAP receptor activity"/>
    <property type="evidence" value="ECO:0007669"/>
    <property type="project" value="TreeGrafter"/>
</dbReference>
<dbReference type="InterPro" id="IPR010989">
    <property type="entry name" value="SNARE"/>
</dbReference>
<organism evidence="9 10">
    <name type="scientific">Araneus ventricosus</name>
    <name type="common">Orbweaver spider</name>
    <name type="synonym">Epeira ventricosa</name>
    <dbReference type="NCBI Taxonomy" id="182803"/>
    <lineage>
        <taxon>Eukaryota</taxon>
        <taxon>Metazoa</taxon>
        <taxon>Ecdysozoa</taxon>
        <taxon>Arthropoda</taxon>
        <taxon>Chelicerata</taxon>
        <taxon>Arachnida</taxon>
        <taxon>Araneae</taxon>
        <taxon>Araneomorphae</taxon>
        <taxon>Entelegynae</taxon>
        <taxon>Araneoidea</taxon>
        <taxon>Araneidae</taxon>
        <taxon>Araneus</taxon>
    </lineage>
</organism>
<keyword evidence="3 7" id="KW-0812">Transmembrane</keyword>
<keyword evidence="6 7" id="KW-0472">Membrane</keyword>
<evidence type="ECO:0000256" key="3">
    <source>
        <dbReference type="ARBA" id="ARBA00022692"/>
    </source>
</evidence>
<evidence type="ECO:0000313" key="10">
    <source>
        <dbReference type="Proteomes" id="UP000499080"/>
    </source>
</evidence>
<dbReference type="Gene3D" id="1.20.5.110">
    <property type="match status" value="1"/>
</dbReference>
<dbReference type="GO" id="GO:0006886">
    <property type="term" value="P:intracellular protein transport"/>
    <property type="evidence" value="ECO:0007669"/>
    <property type="project" value="TreeGrafter"/>
</dbReference>
<dbReference type="SUPFAM" id="SSF47661">
    <property type="entry name" value="t-snare proteins"/>
    <property type="match status" value="1"/>
</dbReference>
<keyword evidence="4" id="KW-0813">Transport</keyword>
<dbReference type="GO" id="GO:0006887">
    <property type="term" value="P:exocytosis"/>
    <property type="evidence" value="ECO:0007669"/>
    <property type="project" value="TreeGrafter"/>
</dbReference>
<accession>A0A4Y2GXW6</accession>
<evidence type="ECO:0000256" key="2">
    <source>
        <dbReference type="ARBA" id="ARBA00009063"/>
    </source>
</evidence>
<dbReference type="GO" id="GO:0012505">
    <property type="term" value="C:endomembrane system"/>
    <property type="evidence" value="ECO:0007669"/>
    <property type="project" value="TreeGrafter"/>
</dbReference>
<evidence type="ECO:0000256" key="7">
    <source>
        <dbReference type="SAM" id="Phobius"/>
    </source>
</evidence>
<dbReference type="GO" id="GO:0005886">
    <property type="term" value="C:plasma membrane"/>
    <property type="evidence" value="ECO:0007669"/>
    <property type="project" value="TreeGrafter"/>
</dbReference>
<dbReference type="EMBL" id="BGPR01001629">
    <property type="protein sequence ID" value="GBM58313.1"/>
    <property type="molecule type" value="Genomic_DNA"/>
</dbReference>
<dbReference type="Pfam" id="PF00804">
    <property type="entry name" value="Syntaxin"/>
    <property type="match status" value="1"/>
</dbReference>
<evidence type="ECO:0000256" key="5">
    <source>
        <dbReference type="ARBA" id="ARBA00022989"/>
    </source>
</evidence>
<comment type="subcellular location">
    <subcellularLocation>
        <location evidence="1">Membrane</location>
        <topology evidence="1">Single-pass type IV membrane protein</topology>
    </subcellularLocation>
</comment>
<dbReference type="AlphaFoldDB" id="A0A4Y2GXW6"/>
<feature type="transmembrane region" description="Helical" evidence="7">
    <location>
        <begin position="338"/>
        <end position="360"/>
    </location>
</feature>
<keyword evidence="4" id="KW-0532">Neurotransmitter transport</keyword>
<dbReference type="OrthoDB" id="10255013at2759"/>
<evidence type="ECO:0000259" key="8">
    <source>
        <dbReference type="PROSITE" id="PS50192"/>
    </source>
</evidence>
<dbReference type="PROSITE" id="PS50192">
    <property type="entry name" value="T_SNARE"/>
    <property type="match status" value="1"/>
</dbReference>
<reference evidence="9 10" key="1">
    <citation type="journal article" date="2019" name="Sci. Rep.">
        <title>Orb-weaving spider Araneus ventricosus genome elucidates the spidroin gene catalogue.</title>
        <authorList>
            <person name="Kono N."/>
            <person name="Nakamura H."/>
            <person name="Ohtoshi R."/>
            <person name="Moran D.A.P."/>
            <person name="Shinohara A."/>
            <person name="Yoshida Y."/>
            <person name="Fujiwara M."/>
            <person name="Mori M."/>
            <person name="Tomita M."/>
            <person name="Arakawa K."/>
        </authorList>
    </citation>
    <scope>NUCLEOTIDE SEQUENCE [LARGE SCALE GENOMIC DNA]</scope>
</reference>
<keyword evidence="5 7" id="KW-1133">Transmembrane helix</keyword>
<dbReference type="InterPro" id="IPR045242">
    <property type="entry name" value="Syntaxin"/>
</dbReference>